<accession>A0A2A9NW37</accession>
<sequence length="380" mass="41045">MYGVGMGTANGIKSLNSGWQVWGTSSSSKRNASVSSAASGNDMSPSASDNTNYRSNLSDSWTASRPTSGTWEDINDSATKKDFSQLDPHGQLNYARHRQATVTQVAAYTGSRIDDRSKNGQFSPQRYDNLGKDNNSSRYNSASPTRTYNGYPNQQSGVQQSSTAPGSYESLQTSQAVNDELSLALRGMVVEDEFNSRQQTTQTASLPGSHPRGPPPVHQSRAPYNAYAQTEYGPYYSVPSGVDYSYGYEAYRAPPEPSMYASPALSNATPPSLYAGVSPPTLHPGAVADLHRQQAGLFYDYVPGARPHGSQFFYPAHQPVIYPPTHSPIIAPQLGASNPGGIADKKRDLQVSADCFPESTLFLLMLTLSILCNNNLMLLA</sequence>
<dbReference type="EMBL" id="KZ301970">
    <property type="protein sequence ID" value="PFH54338.1"/>
    <property type="molecule type" value="Genomic_DNA"/>
</dbReference>
<protein>
    <submittedName>
        <fullName evidence="2">Uncharacterized protein</fullName>
    </submittedName>
</protein>
<organism evidence="2 3">
    <name type="scientific">Amanita thiersii Skay4041</name>
    <dbReference type="NCBI Taxonomy" id="703135"/>
    <lineage>
        <taxon>Eukaryota</taxon>
        <taxon>Fungi</taxon>
        <taxon>Dikarya</taxon>
        <taxon>Basidiomycota</taxon>
        <taxon>Agaricomycotina</taxon>
        <taxon>Agaricomycetes</taxon>
        <taxon>Agaricomycetidae</taxon>
        <taxon>Agaricales</taxon>
        <taxon>Pluteineae</taxon>
        <taxon>Amanitaceae</taxon>
        <taxon>Amanita</taxon>
    </lineage>
</organism>
<evidence type="ECO:0000313" key="3">
    <source>
        <dbReference type="Proteomes" id="UP000242287"/>
    </source>
</evidence>
<gene>
    <name evidence="2" type="ORF">AMATHDRAFT_135701</name>
</gene>
<feature type="compositionally biased region" description="Polar residues" evidence="1">
    <location>
        <begin position="41"/>
        <end position="70"/>
    </location>
</feature>
<dbReference type="AlphaFoldDB" id="A0A2A9NW37"/>
<dbReference type="STRING" id="703135.A0A2A9NW37"/>
<dbReference type="Proteomes" id="UP000242287">
    <property type="component" value="Unassembled WGS sequence"/>
</dbReference>
<evidence type="ECO:0000256" key="1">
    <source>
        <dbReference type="SAM" id="MobiDB-lite"/>
    </source>
</evidence>
<feature type="compositionally biased region" description="Low complexity" evidence="1">
    <location>
        <begin position="26"/>
        <end position="39"/>
    </location>
</feature>
<dbReference type="OrthoDB" id="668540at2759"/>
<proteinExistence type="predicted"/>
<keyword evidence="3" id="KW-1185">Reference proteome</keyword>
<feature type="compositionally biased region" description="Polar residues" evidence="1">
    <location>
        <begin position="119"/>
        <end position="174"/>
    </location>
</feature>
<evidence type="ECO:0000313" key="2">
    <source>
        <dbReference type="EMBL" id="PFH54338.1"/>
    </source>
</evidence>
<name>A0A2A9NW37_9AGAR</name>
<reference evidence="2 3" key="1">
    <citation type="submission" date="2014-02" db="EMBL/GenBank/DDBJ databases">
        <title>Transposable element dynamics among asymbiotic and ectomycorrhizal Amanita fungi.</title>
        <authorList>
            <consortium name="DOE Joint Genome Institute"/>
            <person name="Hess J."/>
            <person name="Skrede I."/>
            <person name="Wolfe B."/>
            <person name="LaButti K."/>
            <person name="Ohm R.A."/>
            <person name="Grigoriev I.V."/>
            <person name="Pringle A."/>
        </authorList>
    </citation>
    <scope>NUCLEOTIDE SEQUENCE [LARGE SCALE GENOMIC DNA]</scope>
    <source>
        <strain evidence="2 3">SKay4041</strain>
    </source>
</reference>
<feature type="region of interest" description="Disordered" evidence="1">
    <location>
        <begin position="194"/>
        <end position="221"/>
    </location>
</feature>
<feature type="region of interest" description="Disordered" evidence="1">
    <location>
        <begin position="111"/>
        <end position="174"/>
    </location>
</feature>
<feature type="compositionally biased region" description="Polar residues" evidence="1">
    <location>
        <begin position="196"/>
        <end position="206"/>
    </location>
</feature>
<feature type="region of interest" description="Disordered" evidence="1">
    <location>
        <begin position="26"/>
        <end position="75"/>
    </location>
</feature>